<dbReference type="SUPFAM" id="SSF48619">
    <property type="entry name" value="Phospholipase A2, PLA2"/>
    <property type="match status" value="1"/>
</dbReference>
<protein>
    <recommendedName>
        <fullName evidence="4">Phospholipase A2-like central domain-containing protein</fullName>
    </recommendedName>
</protein>
<feature type="compositionally biased region" description="Basic residues" evidence="3">
    <location>
        <begin position="193"/>
        <end position="213"/>
    </location>
</feature>
<evidence type="ECO:0000256" key="1">
    <source>
        <dbReference type="ARBA" id="ARBA00004613"/>
    </source>
</evidence>
<dbReference type="Proteomes" id="UP001176940">
    <property type="component" value="Unassembled WGS sequence"/>
</dbReference>
<sequence length="237" mass="27314">MYLIALFTVNGDEPKSRARRSWIMPGTLWCGVGSTAENFTSLGLFHGVDHCCREHDHCFPQIQAFEFQYGIRNYRLHTVSHCDCDQRFRQCLHDLNDTVSTFVGIMFFNILEMPCFSLGQEEQCVEWRWWGGCKTKGMVPIAELHKPEIFNYSNSEDSHTSAPRLHKPGQRADLSSHTHNHTTLSPSLANNAKPKRRRLNKLQRAQAKRGSKKIIKDYTAEETSKKQKVKSKLFLVD</sequence>
<dbReference type="Gene3D" id="1.20.90.10">
    <property type="entry name" value="Phospholipase A2 domain"/>
    <property type="match status" value="1"/>
</dbReference>
<dbReference type="InterPro" id="IPR036444">
    <property type="entry name" value="PLipase_A2_dom_sf"/>
</dbReference>
<name>A0ABN9MMB7_9NEOB</name>
<gene>
    <name evidence="5" type="ORF">RIMI_LOCUS22624685</name>
</gene>
<feature type="region of interest" description="Disordered" evidence="3">
    <location>
        <begin position="155"/>
        <end position="213"/>
    </location>
</feature>
<dbReference type="Pfam" id="PF05826">
    <property type="entry name" value="Phospholip_A2_2"/>
    <property type="match status" value="1"/>
</dbReference>
<feature type="compositionally biased region" description="Polar residues" evidence="3">
    <location>
        <begin position="173"/>
        <end position="190"/>
    </location>
</feature>
<reference evidence="5" key="1">
    <citation type="submission" date="2023-07" db="EMBL/GenBank/DDBJ databases">
        <authorList>
            <person name="Stuckert A."/>
        </authorList>
    </citation>
    <scope>NUCLEOTIDE SEQUENCE</scope>
</reference>
<comment type="subcellular location">
    <subcellularLocation>
        <location evidence="1">Secreted</location>
    </subcellularLocation>
</comment>
<organism evidence="5 6">
    <name type="scientific">Ranitomeya imitator</name>
    <name type="common">mimic poison frog</name>
    <dbReference type="NCBI Taxonomy" id="111125"/>
    <lineage>
        <taxon>Eukaryota</taxon>
        <taxon>Metazoa</taxon>
        <taxon>Chordata</taxon>
        <taxon>Craniata</taxon>
        <taxon>Vertebrata</taxon>
        <taxon>Euteleostomi</taxon>
        <taxon>Amphibia</taxon>
        <taxon>Batrachia</taxon>
        <taxon>Anura</taxon>
        <taxon>Neobatrachia</taxon>
        <taxon>Hyloidea</taxon>
        <taxon>Dendrobatidae</taxon>
        <taxon>Dendrobatinae</taxon>
        <taxon>Ranitomeya</taxon>
    </lineage>
</organism>
<accession>A0ABN9MMB7</accession>
<keyword evidence="2" id="KW-0964">Secreted</keyword>
<feature type="domain" description="Phospholipase A2-like central" evidence="4">
    <location>
        <begin position="23"/>
        <end position="117"/>
    </location>
</feature>
<proteinExistence type="predicted"/>
<dbReference type="CDD" id="cd04704">
    <property type="entry name" value="PLA2_bee_venom_like"/>
    <property type="match status" value="1"/>
</dbReference>
<evidence type="ECO:0000256" key="2">
    <source>
        <dbReference type="ARBA" id="ARBA00022525"/>
    </source>
</evidence>
<dbReference type="PROSITE" id="PS00118">
    <property type="entry name" value="PA2_HIS"/>
    <property type="match status" value="1"/>
</dbReference>
<dbReference type="InterPro" id="IPR033113">
    <property type="entry name" value="PLA2_histidine"/>
</dbReference>
<comment type="caution">
    <text evidence="5">The sequence shown here is derived from an EMBL/GenBank/DDBJ whole genome shotgun (WGS) entry which is preliminary data.</text>
</comment>
<keyword evidence="6" id="KW-1185">Reference proteome</keyword>
<dbReference type="EMBL" id="CAUEEQ010078723">
    <property type="protein sequence ID" value="CAJ0967914.1"/>
    <property type="molecule type" value="Genomic_DNA"/>
</dbReference>
<dbReference type="InterPro" id="IPR016090">
    <property type="entry name" value="PLA2-like_dom"/>
</dbReference>
<evidence type="ECO:0000256" key="3">
    <source>
        <dbReference type="SAM" id="MobiDB-lite"/>
    </source>
</evidence>
<evidence type="ECO:0000313" key="5">
    <source>
        <dbReference type="EMBL" id="CAJ0967914.1"/>
    </source>
</evidence>
<dbReference type="PANTHER" id="PTHR12253">
    <property type="entry name" value="RH14732P"/>
    <property type="match status" value="1"/>
</dbReference>
<evidence type="ECO:0000259" key="4">
    <source>
        <dbReference type="Pfam" id="PF05826"/>
    </source>
</evidence>
<evidence type="ECO:0000313" key="6">
    <source>
        <dbReference type="Proteomes" id="UP001176940"/>
    </source>
</evidence>